<dbReference type="GO" id="GO:0043041">
    <property type="term" value="P:amino acid activation for nonribosomal peptide biosynthetic process"/>
    <property type="evidence" value="ECO:0007669"/>
    <property type="project" value="TreeGrafter"/>
</dbReference>
<evidence type="ECO:0000256" key="2">
    <source>
        <dbReference type="ARBA" id="ARBA00022450"/>
    </source>
</evidence>
<dbReference type="InterPro" id="IPR036736">
    <property type="entry name" value="ACP-like_sf"/>
</dbReference>
<dbReference type="GO" id="GO:0044550">
    <property type="term" value="P:secondary metabolite biosynthetic process"/>
    <property type="evidence" value="ECO:0007669"/>
    <property type="project" value="TreeGrafter"/>
</dbReference>
<dbReference type="Pfam" id="PF13193">
    <property type="entry name" value="AMP-binding_C"/>
    <property type="match status" value="1"/>
</dbReference>
<comment type="caution">
    <text evidence="5">The sequence shown here is derived from an EMBL/GenBank/DDBJ whole genome shotgun (WGS) entry which is preliminary data.</text>
</comment>
<dbReference type="PANTHER" id="PTHR45527:SF1">
    <property type="entry name" value="FATTY ACID SYNTHASE"/>
    <property type="match status" value="1"/>
</dbReference>
<dbReference type="FunFam" id="3.40.50.980:FF:000001">
    <property type="entry name" value="Non-ribosomal peptide synthetase"/>
    <property type="match status" value="1"/>
</dbReference>
<dbReference type="InterPro" id="IPR010071">
    <property type="entry name" value="AA_adenyl_dom"/>
</dbReference>
<accession>A0A1X2ENV1</accession>
<dbReference type="InterPro" id="IPR009081">
    <property type="entry name" value="PP-bd_ACP"/>
</dbReference>
<proteinExistence type="predicted"/>
<dbReference type="InterPro" id="IPR000873">
    <property type="entry name" value="AMP-dep_synth/lig_dom"/>
</dbReference>
<dbReference type="GO" id="GO:0003824">
    <property type="term" value="F:catalytic activity"/>
    <property type="evidence" value="ECO:0007669"/>
    <property type="project" value="InterPro"/>
</dbReference>
<dbReference type="GO" id="GO:0008610">
    <property type="term" value="P:lipid biosynthetic process"/>
    <property type="evidence" value="ECO:0007669"/>
    <property type="project" value="UniProtKB-ARBA"/>
</dbReference>
<dbReference type="PROSITE" id="PS00455">
    <property type="entry name" value="AMP_BINDING"/>
    <property type="match status" value="1"/>
</dbReference>
<keyword evidence="3" id="KW-0597">Phosphoprotein</keyword>
<dbReference type="InterPro" id="IPR001242">
    <property type="entry name" value="Condensation_dom"/>
</dbReference>
<reference evidence="5 6" key="1">
    <citation type="submission" date="2016-01" db="EMBL/GenBank/DDBJ databases">
        <title>The new phylogeny of the genus Mycobacterium.</title>
        <authorList>
            <person name="Tarcisio F."/>
            <person name="Conor M."/>
            <person name="Antonella G."/>
            <person name="Elisabetta G."/>
            <person name="Giulia F.S."/>
            <person name="Sara T."/>
            <person name="Anna F."/>
            <person name="Clotilde B."/>
            <person name="Roberto B."/>
            <person name="Veronica D.S."/>
            <person name="Fabio R."/>
            <person name="Monica P."/>
            <person name="Olivier J."/>
            <person name="Enrico T."/>
            <person name="Nicola S."/>
        </authorList>
    </citation>
    <scope>NUCLEOTIDE SEQUENCE [LARGE SCALE GENOMIC DNA]</scope>
    <source>
        <strain evidence="5 6">DSM 44153</strain>
    </source>
</reference>
<evidence type="ECO:0000313" key="6">
    <source>
        <dbReference type="Proteomes" id="UP000193090"/>
    </source>
</evidence>
<dbReference type="OrthoDB" id="2472181at2"/>
<dbReference type="SUPFAM" id="SSF52777">
    <property type="entry name" value="CoA-dependent acyltransferases"/>
    <property type="match status" value="4"/>
</dbReference>
<dbReference type="Gene3D" id="3.30.300.30">
    <property type="match status" value="1"/>
</dbReference>
<dbReference type="STRING" id="1798.AWC30_00775"/>
<dbReference type="Pfam" id="PF00550">
    <property type="entry name" value="PP-binding"/>
    <property type="match status" value="1"/>
</dbReference>
<dbReference type="InterPro" id="IPR020806">
    <property type="entry name" value="PKS_PP-bd"/>
</dbReference>
<dbReference type="Gene3D" id="3.30.559.30">
    <property type="entry name" value="Nonribosomal peptide synthetase, condensation domain"/>
    <property type="match status" value="2"/>
</dbReference>
<dbReference type="Gene3D" id="1.10.1200.10">
    <property type="entry name" value="ACP-like"/>
    <property type="match status" value="1"/>
</dbReference>
<dbReference type="InterPro" id="IPR020845">
    <property type="entry name" value="AMP-binding_CS"/>
</dbReference>
<evidence type="ECO:0000259" key="4">
    <source>
        <dbReference type="PROSITE" id="PS50075"/>
    </source>
</evidence>
<feature type="domain" description="Carrier" evidence="4">
    <location>
        <begin position="962"/>
        <end position="1036"/>
    </location>
</feature>
<dbReference type="Gene3D" id="3.30.559.10">
    <property type="entry name" value="Chloramphenicol acetyltransferase-like domain"/>
    <property type="match status" value="2"/>
</dbReference>
<dbReference type="SUPFAM" id="SSF56801">
    <property type="entry name" value="Acetyl-CoA synthetase-like"/>
    <property type="match status" value="1"/>
</dbReference>
<dbReference type="CDD" id="cd05930">
    <property type="entry name" value="A_NRPS"/>
    <property type="match status" value="1"/>
</dbReference>
<gene>
    <name evidence="5" type="ORF">AWC30_00775</name>
</gene>
<dbReference type="EMBL" id="LQPZ01000012">
    <property type="protein sequence ID" value="ORX07314.1"/>
    <property type="molecule type" value="Genomic_DNA"/>
</dbReference>
<dbReference type="Pfam" id="PF00668">
    <property type="entry name" value="Condensation"/>
    <property type="match status" value="2"/>
</dbReference>
<evidence type="ECO:0000313" key="5">
    <source>
        <dbReference type="EMBL" id="ORX07314.1"/>
    </source>
</evidence>
<dbReference type="PANTHER" id="PTHR45527">
    <property type="entry name" value="NONRIBOSOMAL PEPTIDE SYNTHETASE"/>
    <property type="match status" value="1"/>
</dbReference>
<dbReference type="InterPro" id="IPR023213">
    <property type="entry name" value="CAT-like_dom_sf"/>
</dbReference>
<dbReference type="PROSITE" id="PS00012">
    <property type="entry name" value="PHOSPHOPANTETHEINE"/>
    <property type="match status" value="1"/>
</dbReference>
<organism evidence="5 6">
    <name type="scientific">Mycolicibacillus trivialis</name>
    <dbReference type="NCBI Taxonomy" id="1798"/>
    <lineage>
        <taxon>Bacteria</taxon>
        <taxon>Bacillati</taxon>
        <taxon>Actinomycetota</taxon>
        <taxon>Actinomycetes</taxon>
        <taxon>Mycobacteriales</taxon>
        <taxon>Mycobacteriaceae</taxon>
        <taxon>Mycolicibacillus</taxon>
    </lineage>
</organism>
<dbReference type="Pfam" id="PF00501">
    <property type="entry name" value="AMP-binding"/>
    <property type="match status" value="1"/>
</dbReference>
<sequence>MPQTGTTTEIEDVLALSPLQEGLYALHRLADDIDLYTMQFVIDIDGPVDVELLRKSAAAMLVRHPNLRAAFWDEKVPRPVQIIPTQAELPWTERCADPSRFDALARTERTRPFVLSQGPAMRALLITVPGETRRRLIITVHHILMDGWSLAVFFTEMLAVYRAGGSTDGLPSPPLYRDYIVWLAKQDADAATRAWQQYLSKTPAPLIVAETGAPENSVPTKAMLFLEGAATARLQSWAAQSGLTLSTAVMFGWTALLSRLTSRRDVVFGTVVSGRPERLRGVETMVGLFINTVPVTHTIDATASVIDQCRRLQHQTSAMRDIGYLSLTEIQRAHSRGALFDSMFVFENAPIGDAVKTVTTPDGATFTPIEMESLTHYPLTVVAHLSGDELVVVIEAIPEALPHLPGDEIGERLLAVLRQLPDIGDAGPDALDVLTAAEHAGHADWQAHSIGTETVWQAFAQQAAATPDATALTFGATERYSYAELHDHAARLAAELAEHGVGPETVVALALPRSPQTVIAILAVLAAGGAYLPVDLALPAERVAAMLRQARPVLVLTVAGAESPSTELPVLALGDETVDRRIADQPAAAPDVLRHGEQAGYVIFTSGSTGEPKGVVGTNAALLSYFADHRDRVYVPARDRLGRPLRIAHAWSFGFDASWQPLVGLLDGHAIHLFDDDAMRDADRLVAGIAEHRIDMIDTTPSMFGQLRAAGLLDHNLSVLALGGEAIDAALWGQLRQLTPLAVYNCYGPTETTVEAVVAPVDRFPSPTIGTANTGTGGYVLDSWLRPVPTGVVGELYLAGGQLTRGYIGQSALTAASFVADPYRPGRRMYRTGDLVRRLPNGGYAYLGRGDSQVKIRGYRVEIGDVEAALRDQPGVHDAAVVVLSRDTGPLLVGFVAGAHGDGPADDLPALRAALRERLPGYMIPARILTLPQLPVTVNGKIDTAALEASARDAFAGTGGAVAGTETERVLAEIVAEQFNGVVPHLDDDLFAFGLDSIVAIALVRKAQRHGLAVSPKTLFSATTIRQLAAAIDTATTARPVGHREEETDHEPVPPLPIVSWLFEYGHYRRFTNTLLVRLPRDIDLSTLQQTLQALLDGHPALRSSLVDTADGPRLVTREAGAVRAGDLISRLPVDPNADLGATITATARRANDQIDPRAGAMVRAVWLSGQQEILLLTAHHLVVDVVSWHIIATDLAEAWQLLQSGTAPTTLPEATGYRRWSQLMWQRADTADVVAQRDYWLDQLAAPDPPLGHRALDPGRDRWATLRPTTTVTPTERTEVVLAALGRDDTLHEFLLAATTMTIASWRRHRGEDPSTGALIALDSHGRADTILDADTTNTVGWFTSAYPVRLGAGEAATLADQCDPWAAGALLDAVGDHLRQLPHDGLDYGLLRYVTGGTGDSELAARPEPQLMFSYLGRLDLAGISDQPWSVLTGPEMAALPVDPEPELPLRFAVYLSVAVQGTPDGPQLSATWLWSDALFTAADIDVLTTFWQRSIAALAAALDREGRSA</sequence>
<dbReference type="InterPro" id="IPR045851">
    <property type="entry name" value="AMP-bd_C_sf"/>
</dbReference>
<dbReference type="Gene3D" id="3.40.50.980">
    <property type="match status" value="2"/>
</dbReference>
<evidence type="ECO:0000256" key="1">
    <source>
        <dbReference type="ARBA" id="ARBA00001957"/>
    </source>
</evidence>
<evidence type="ECO:0000256" key="3">
    <source>
        <dbReference type="ARBA" id="ARBA00022553"/>
    </source>
</evidence>
<dbReference type="NCBIfam" id="TIGR01733">
    <property type="entry name" value="AA-adenyl-dom"/>
    <property type="match status" value="1"/>
</dbReference>
<keyword evidence="2" id="KW-0596">Phosphopantetheine</keyword>
<dbReference type="InterPro" id="IPR006162">
    <property type="entry name" value="Ppantetheine_attach_site"/>
</dbReference>
<dbReference type="InterPro" id="IPR025110">
    <property type="entry name" value="AMP-bd_C"/>
</dbReference>
<dbReference type="SMART" id="SM00823">
    <property type="entry name" value="PKS_PP"/>
    <property type="match status" value="1"/>
</dbReference>
<protein>
    <submittedName>
        <fullName evidence="5">Non-ribosomal peptide synthetase</fullName>
    </submittedName>
</protein>
<dbReference type="GO" id="GO:0031177">
    <property type="term" value="F:phosphopantetheine binding"/>
    <property type="evidence" value="ECO:0007669"/>
    <property type="project" value="InterPro"/>
</dbReference>
<dbReference type="Proteomes" id="UP000193090">
    <property type="component" value="Unassembled WGS sequence"/>
</dbReference>
<dbReference type="RefSeq" id="WP_085108918.1">
    <property type="nucleotide sequence ID" value="NZ_JACKSN010000111.1"/>
</dbReference>
<name>A0A1X2ENV1_9MYCO</name>
<keyword evidence="6" id="KW-1185">Reference proteome</keyword>
<dbReference type="Gene3D" id="2.30.38.10">
    <property type="entry name" value="Luciferase, Domain 3"/>
    <property type="match status" value="1"/>
</dbReference>
<dbReference type="PROSITE" id="PS50075">
    <property type="entry name" value="CARRIER"/>
    <property type="match status" value="1"/>
</dbReference>
<dbReference type="UniPathway" id="UPA00011"/>
<dbReference type="GO" id="GO:0005737">
    <property type="term" value="C:cytoplasm"/>
    <property type="evidence" value="ECO:0007669"/>
    <property type="project" value="TreeGrafter"/>
</dbReference>
<comment type="cofactor">
    <cofactor evidence="1">
        <name>pantetheine 4'-phosphate</name>
        <dbReference type="ChEBI" id="CHEBI:47942"/>
    </cofactor>
</comment>
<dbReference type="SUPFAM" id="SSF47336">
    <property type="entry name" value="ACP-like"/>
    <property type="match status" value="1"/>
</dbReference>